<keyword evidence="3" id="KW-1185">Reference proteome</keyword>
<evidence type="ECO:0000313" key="3">
    <source>
        <dbReference type="Proteomes" id="UP001464923"/>
    </source>
</evidence>
<evidence type="ECO:0000256" key="1">
    <source>
        <dbReference type="SAM" id="MobiDB-lite"/>
    </source>
</evidence>
<name>A0ABV1K033_9PSEU</name>
<feature type="compositionally biased region" description="Basic and acidic residues" evidence="1">
    <location>
        <begin position="141"/>
        <end position="153"/>
    </location>
</feature>
<feature type="region of interest" description="Disordered" evidence="1">
    <location>
        <begin position="121"/>
        <end position="171"/>
    </location>
</feature>
<organism evidence="2 3">
    <name type="scientific">Pseudonocardia tropica</name>
    <dbReference type="NCBI Taxonomy" id="681289"/>
    <lineage>
        <taxon>Bacteria</taxon>
        <taxon>Bacillati</taxon>
        <taxon>Actinomycetota</taxon>
        <taxon>Actinomycetes</taxon>
        <taxon>Pseudonocardiales</taxon>
        <taxon>Pseudonocardiaceae</taxon>
        <taxon>Pseudonocardia</taxon>
    </lineage>
</organism>
<comment type="caution">
    <text evidence="2">The sequence shown here is derived from an EMBL/GenBank/DDBJ whole genome shotgun (WGS) entry which is preliminary data.</text>
</comment>
<reference evidence="2 3" key="1">
    <citation type="submission" date="2024-03" db="EMBL/GenBank/DDBJ databases">
        <title>Draft genome sequence of Pseudonocardia tropica JCM 19149.</title>
        <authorList>
            <person name="Butdee W."/>
            <person name="Duangmal K."/>
        </authorList>
    </citation>
    <scope>NUCLEOTIDE SEQUENCE [LARGE SCALE GENOMIC DNA]</scope>
    <source>
        <strain evidence="2 3">JCM 19149</strain>
    </source>
</reference>
<sequence length="210" mass="21533">MTTAGPAVATAYRQLIALRPVAGVGSTMFTISPGRCPAAPSIDVRAPFPIHAAPLVPVIVGGGQLLRRPEGPLGEAPPPRTRFRDAVRHRAHRASLVGNVANGRMVFGVRIALSVFAAGERGDPAAGRTSRRPLPVAGPRRSPDSRAGVRGDRGAVTGRGARPAAGAGDPPVPVLTWGVAGPGDTGARCSVPLVPIVPRFPTVTPGRRFG</sequence>
<dbReference type="EMBL" id="JBEDNP010000015">
    <property type="protein sequence ID" value="MEQ3541545.1"/>
    <property type="molecule type" value="Genomic_DNA"/>
</dbReference>
<proteinExistence type="predicted"/>
<evidence type="ECO:0000313" key="2">
    <source>
        <dbReference type="EMBL" id="MEQ3541545.1"/>
    </source>
</evidence>
<protein>
    <submittedName>
        <fullName evidence="2">Uncharacterized protein</fullName>
    </submittedName>
</protein>
<feature type="compositionally biased region" description="Low complexity" evidence="1">
    <location>
        <begin position="154"/>
        <end position="169"/>
    </location>
</feature>
<accession>A0ABV1K033</accession>
<gene>
    <name evidence="2" type="ORF">WHI96_22275</name>
</gene>
<dbReference type="RefSeq" id="WP_345655013.1">
    <property type="nucleotide sequence ID" value="NZ_BAABLY010000103.1"/>
</dbReference>
<dbReference type="Proteomes" id="UP001464923">
    <property type="component" value="Unassembled WGS sequence"/>
</dbReference>